<dbReference type="AlphaFoldDB" id="A0A8X6TM17"/>
<comment type="caution">
    <text evidence="1">The sequence shown here is derived from an EMBL/GenBank/DDBJ whole genome shotgun (WGS) entry which is preliminary data.</text>
</comment>
<evidence type="ECO:0000313" key="1">
    <source>
        <dbReference type="EMBL" id="GFT25095.1"/>
    </source>
</evidence>
<accession>A0A8X6TM17</accession>
<proteinExistence type="predicted"/>
<name>A0A8X6TM17_NEPPI</name>
<gene>
    <name evidence="1" type="ORF">NPIL_37611</name>
</gene>
<evidence type="ECO:0000313" key="2">
    <source>
        <dbReference type="Proteomes" id="UP000887013"/>
    </source>
</evidence>
<reference evidence="1" key="1">
    <citation type="submission" date="2020-08" db="EMBL/GenBank/DDBJ databases">
        <title>Multicomponent nature underlies the extraordinary mechanical properties of spider dragline silk.</title>
        <authorList>
            <person name="Kono N."/>
            <person name="Nakamura H."/>
            <person name="Mori M."/>
            <person name="Yoshida Y."/>
            <person name="Ohtoshi R."/>
            <person name="Malay A.D."/>
            <person name="Moran D.A.P."/>
            <person name="Tomita M."/>
            <person name="Numata K."/>
            <person name="Arakawa K."/>
        </authorList>
    </citation>
    <scope>NUCLEOTIDE SEQUENCE</scope>
</reference>
<sequence>MHDRSRLIVSFNSDKLEGRDRYTRDFKYPHSQKAAGLRSGDRVGHGDLQRLLMILSSQNVYIKNSLTGLAVGHVATSCIYVTNLFQGKHGTTFSLRSVK</sequence>
<dbReference type="Proteomes" id="UP000887013">
    <property type="component" value="Unassembled WGS sequence"/>
</dbReference>
<keyword evidence="2" id="KW-1185">Reference proteome</keyword>
<dbReference type="EMBL" id="BMAW01106588">
    <property type="protein sequence ID" value="GFT25095.1"/>
    <property type="molecule type" value="Genomic_DNA"/>
</dbReference>
<organism evidence="1 2">
    <name type="scientific">Nephila pilipes</name>
    <name type="common">Giant wood spider</name>
    <name type="synonym">Nephila maculata</name>
    <dbReference type="NCBI Taxonomy" id="299642"/>
    <lineage>
        <taxon>Eukaryota</taxon>
        <taxon>Metazoa</taxon>
        <taxon>Ecdysozoa</taxon>
        <taxon>Arthropoda</taxon>
        <taxon>Chelicerata</taxon>
        <taxon>Arachnida</taxon>
        <taxon>Araneae</taxon>
        <taxon>Araneomorphae</taxon>
        <taxon>Entelegynae</taxon>
        <taxon>Araneoidea</taxon>
        <taxon>Nephilidae</taxon>
        <taxon>Nephila</taxon>
    </lineage>
</organism>
<dbReference type="OrthoDB" id="6457806at2759"/>
<protein>
    <submittedName>
        <fullName evidence="1">Uncharacterized protein</fullName>
    </submittedName>
</protein>